<dbReference type="Pfam" id="PF12802">
    <property type="entry name" value="MarR_2"/>
    <property type="match status" value="1"/>
</dbReference>
<feature type="compositionally biased region" description="Basic and acidic residues" evidence="1">
    <location>
        <begin position="14"/>
        <end position="25"/>
    </location>
</feature>
<evidence type="ECO:0000256" key="1">
    <source>
        <dbReference type="SAM" id="MobiDB-lite"/>
    </source>
</evidence>
<dbReference type="InterPro" id="IPR039422">
    <property type="entry name" value="MarR/SlyA-like"/>
</dbReference>
<proteinExistence type="predicted"/>
<dbReference type="InterPro" id="IPR036388">
    <property type="entry name" value="WH-like_DNA-bd_sf"/>
</dbReference>
<feature type="domain" description="HTH marR-type" evidence="2">
    <location>
        <begin position="23"/>
        <end position="157"/>
    </location>
</feature>
<dbReference type="Proteomes" id="UP000195331">
    <property type="component" value="Chromosome"/>
</dbReference>
<feature type="region of interest" description="Disordered" evidence="1">
    <location>
        <begin position="1"/>
        <end position="25"/>
    </location>
</feature>
<sequence>MARHQDVQDPTPADADRRSRPASRDEVKAFEVATRDLAGVALRSIDQLGDDLSLPQFRLLLVVYENGPCSSVEVARAMGLAASSVTRLADRLTESGHVVRRADPGNRTVVILDLSTSGKALARKVIRRRRRELAALLEHLDPDVRAACAQGLRDLHAHIGGEYTIGRRGLVPL</sequence>
<keyword evidence="4" id="KW-1185">Reference proteome</keyword>
<dbReference type="SUPFAM" id="SSF46785">
    <property type="entry name" value="Winged helix' DNA-binding domain"/>
    <property type="match status" value="1"/>
</dbReference>
<dbReference type="SMART" id="SM00347">
    <property type="entry name" value="HTH_MARR"/>
    <property type="match status" value="1"/>
</dbReference>
<organism evidence="3 4">
    <name type="scientific">Mycobacterium dioxanotrophicus</name>
    <dbReference type="NCBI Taxonomy" id="482462"/>
    <lineage>
        <taxon>Bacteria</taxon>
        <taxon>Bacillati</taxon>
        <taxon>Actinomycetota</taxon>
        <taxon>Actinomycetes</taxon>
        <taxon>Mycobacteriales</taxon>
        <taxon>Mycobacteriaceae</taxon>
        <taxon>Mycobacterium</taxon>
    </lineage>
</organism>
<evidence type="ECO:0000259" key="2">
    <source>
        <dbReference type="PROSITE" id="PS50995"/>
    </source>
</evidence>
<dbReference type="GO" id="GO:0006950">
    <property type="term" value="P:response to stress"/>
    <property type="evidence" value="ECO:0007669"/>
    <property type="project" value="TreeGrafter"/>
</dbReference>
<dbReference type="PANTHER" id="PTHR33164">
    <property type="entry name" value="TRANSCRIPTIONAL REGULATOR, MARR FAMILY"/>
    <property type="match status" value="1"/>
</dbReference>
<reference evidence="3 4" key="1">
    <citation type="submission" date="2017-04" db="EMBL/GenBank/DDBJ databases">
        <title>Whole Genome Sequence of 1,4-Dioxane Degrading Bacterium Mycobacterium dioxanotrophicus PH-06.</title>
        <authorList>
            <person name="He Y."/>
        </authorList>
    </citation>
    <scope>NUCLEOTIDE SEQUENCE [LARGE SCALE GENOMIC DNA]</scope>
    <source>
        <strain evidence="3 4">PH-06</strain>
    </source>
</reference>
<dbReference type="OrthoDB" id="162531at2"/>
<dbReference type="KEGG" id="mdx:BTO20_25105"/>
<dbReference type="PROSITE" id="PS50995">
    <property type="entry name" value="HTH_MARR_2"/>
    <property type="match status" value="1"/>
</dbReference>
<gene>
    <name evidence="3" type="ORF">BTO20_25105</name>
</gene>
<accession>A0A1Y0CG04</accession>
<dbReference type="EMBL" id="CP020809">
    <property type="protein sequence ID" value="ART73875.1"/>
    <property type="molecule type" value="Genomic_DNA"/>
</dbReference>
<dbReference type="InterPro" id="IPR000835">
    <property type="entry name" value="HTH_MarR-typ"/>
</dbReference>
<name>A0A1Y0CG04_9MYCO</name>
<dbReference type="RefSeq" id="WP_087082633.1">
    <property type="nucleotide sequence ID" value="NZ_CP020809.1"/>
</dbReference>
<evidence type="ECO:0000313" key="3">
    <source>
        <dbReference type="EMBL" id="ART73875.1"/>
    </source>
</evidence>
<dbReference type="InterPro" id="IPR036390">
    <property type="entry name" value="WH_DNA-bd_sf"/>
</dbReference>
<dbReference type="GO" id="GO:0003700">
    <property type="term" value="F:DNA-binding transcription factor activity"/>
    <property type="evidence" value="ECO:0007669"/>
    <property type="project" value="InterPro"/>
</dbReference>
<dbReference type="PRINTS" id="PR00598">
    <property type="entry name" value="HTHMARR"/>
</dbReference>
<dbReference type="AlphaFoldDB" id="A0A1Y0CG04"/>
<protein>
    <submittedName>
        <fullName evidence="3">MarR family transcriptional regulator</fullName>
    </submittedName>
</protein>
<evidence type="ECO:0000313" key="4">
    <source>
        <dbReference type="Proteomes" id="UP000195331"/>
    </source>
</evidence>
<dbReference type="PANTHER" id="PTHR33164:SF94">
    <property type="entry name" value="TRANSCRIPTIONAL REGULATORY PROTEIN-RELATED"/>
    <property type="match status" value="1"/>
</dbReference>
<dbReference type="Gene3D" id="1.10.10.10">
    <property type="entry name" value="Winged helix-like DNA-binding domain superfamily/Winged helix DNA-binding domain"/>
    <property type="match status" value="1"/>
</dbReference>